<feature type="compositionally biased region" description="Polar residues" evidence="1">
    <location>
        <begin position="64"/>
        <end position="74"/>
    </location>
</feature>
<evidence type="ECO:0000256" key="1">
    <source>
        <dbReference type="SAM" id="MobiDB-lite"/>
    </source>
</evidence>
<gene>
    <name evidence="2" type="ORF">A0Z09_004365</name>
</gene>
<evidence type="ECO:0000313" key="3">
    <source>
        <dbReference type="Proteomes" id="UP000364097"/>
    </source>
</evidence>
<proteinExistence type="predicted"/>
<feature type="region of interest" description="Disordered" evidence="1">
    <location>
        <begin position="57"/>
        <end position="108"/>
    </location>
</feature>
<feature type="compositionally biased region" description="Basic and acidic residues" evidence="1">
    <location>
        <begin position="75"/>
        <end position="95"/>
    </location>
</feature>
<evidence type="ECO:0000313" key="2">
    <source>
        <dbReference type="EMBL" id="MPB99287.1"/>
    </source>
</evidence>
<sequence length="108" mass="12441">MAVSTSIKITINNEKVKEILDQVPKVIRGAFIENAILDFASRNPKIEFHFDGVTKTKRTRRTKAQMQEAKNNKTNTHEDTCKSINNDNKEDDKAGNKKNRVMFNFDKK</sequence>
<reference evidence="2" key="1">
    <citation type="submission" date="2019-08" db="EMBL/GenBank/DDBJ databases">
        <title>Rapid identification of Enteric Bacteria from Whole Genome Sequences (WGS) using Average Nucleotide Identity (ANI).</title>
        <authorList>
            <person name="Lane C."/>
        </authorList>
    </citation>
    <scope>NUCLEOTIDE SEQUENCE [LARGE SCALE GENOMIC DNA]</scope>
    <source>
        <strain evidence="2">2010D-8461</strain>
    </source>
</reference>
<dbReference type="EMBL" id="AACKMW020000033">
    <property type="protein sequence ID" value="MPB99287.1"/>
    <property type="molecule type" value="Genomic_DNA"/>
</dbReference>
<accession>A0ABW9N4T2</accession>
<dbReference type="Proteomes" id="UP000364097">
    <property type="component" value="Unassembled WGS sequence"/>
</dbReference>
<name>A0ABW9N4T2_9BACT</name>
<organism evidence="2 3">
    <name type="scientific">Campylobacter subantarcticus</name>
    <dbReference type="NCBI Taxonomy" id="497724"/>
    <lineage>
        <taxon>Bacteria</taxon>
        <taxon>Pseudomonadati</taxon>
        <taxon>Campylobacterota</taxon>
        <taxon>Epsilonproteobacteria</taxon>
        <taxon>Campylobacterales</taxon>
        <taxon>Campylobacteraceae</taxon>
        <taxon>Campylobacter</taxon>
    </lineage>
</organism>
<keyword evidence="3" id="KW-1185">Reference proteome</keyword>
<protein>
    <submittedName>
        <fullName evidence="2">Uncharacterized protein</fullName>
    </submittedName>
</protein>
<comment type="caution">
    <text evidence="2">The sequence shown here is derived from an EMBL/GenBank/DDBJ whole genome shotgun (WGS) entry which is preliminary data.</text>
</comment>
<dbReference type="RefSeq" id="WP_043019625.1">
    <property type="nucleotide sequence ID" value="NZ_AACKMW020000033.1"/>
</dbReference>